<proteinExistence type="predicted"/>
<reference evidence="2 3" key="1">
    <citation type="submission" date="2019-04" db="EMBL/GenBank/DDBJ databases">
        <title>Phreatobacter aquaticus sp. nov.</title>
        <authorList>
            <person name="Choi A."/>
            <person name="Baek K."/>
        </authorList>
    </citation>
    <scope>NUCLEOTIDE SEQUENCE [LARGE SCALE GENOMIC DNA]</scope>
    <source>
        <strain evidence="2 3">NMCR1094</strain>
    </source>
</reference>
<dbReference type="KEGG" id="paqt:E8L99_15290"/>
<accession>A0A4D7QQ30</accession>
<evidence type="ECO:0000256" key="1">
    <source>
        <dbReference type="SAM" id="SignalP"/>
    </source>
</evidence>
<protein>
    <submittedName>
        <fullName evidence="2">Uncharacterized protein</fullName>
    </submittedName>
</protein>
<organism evidence="2 3">
    <name type="scientific">Phreatobacter aquaticus</name>
    <dbReference type="NCBI Taxonomy" id="2570229"/>
    <lineage>
        <taxon>Bacteria</taxon>
        <taxon>Pseudomonadati</taxon>
        <taxon>Pseudomonadota</taxon>
        <taxon>Alphaproteobacteria</taxon>
        <taxon>Hyphomicrobiales</taxon>
        <taxon>Phreatobacteraceae</taxon>
        <taxon>Phreatobacter</taxon>
    </lineage>
</organism>
<feature type="signal peptide" evidence="1">
    <location>
        <begin position="1"/>
        <end position="19"/>
    </location>
</feature>
<sequence>MRRLVLTALAAVAGLGAVAAAPSKADAQVAIGFGIASPMIAEPVQYYPPPYRGDWGPRRHWDGPPPGFYRPPPPRWGPPPPRHCWVERRWVETPWGPRPRPVRVCR</sequence>
<evidence type="ECO:0000313" key="2">
    <source>
        <dbReference type="EMBL" id="QCK87027.1"/>
    </source>
</evidence>
<dbReference type="Proteomes" id="UP000298588">
    <property type="component" value="Chromosome"/>
</dbReference>
<dbReference type="AlphaFoldDB" id="A0A4D7QQ30"/>
<feature type="chain" id="PRO_5020675187" evidence="1">
    <location>
        <begin position="20"/>
        <end position="106"/>
    </location>
</feature>
<dbReference type="RefSeq" id="WP_137100358.1">
    <property type="nucleotide sequence ID" value="NZ_CP039865.1"/>
</dbReference>
<dbReference type="EMBL" id="CP039865">
    <property type="protein sequence ID" value="QCK87027.1"/>
    <property type="molecule type" value="Genomic_DNA"/>
</dbReference>
<evidence type="ECO:0000313" key="3">
    <source>
        <dbReference type="Proteomes" id="UP000298588"/>
    </source>
</evidence>
<gene>
    <name evidence="2" type="ORF">E8L99_15290</name>
</gene>
<name>A0A4D7QQ30_9HYPH</name>
<keyword evidence="3" id="KW-1185">Reference proteome</keyword>
<keyword evidence="1" id="KW-0732">Signal</keyword>